<dbReference type="SUPFAM" id="SSF51971">
    <property type="entry name" value="Nucleotide-binding domain"/>
    <property type="match status" value="1"/>
</dbReference>
<dbReference type="Pfam" id="PF13534">
    <property type="entry name" value="Fer4_17"/>
    <property type="match status" value="1"/>
</dbReference>
<evidence type="ECO:0000313" key="6">
    <source>
        <dbReference type="Proteomes" id="UP000191153"/>
    </source>
</evidence>
<keyword evidence="6" id="KW-1185">Reference proteome</keyword>
<dbReference type="InterPro" id="IPR004017">
    <property type="entry name" value="Cys_rich_dom"/>
</dbReference>
<dbReference type="OrthoDB" id="5241828at2"/>
<feature type="domain" description="Cysteine-rich" evidence="2">
    <location>
        <begin position="615"/>
        <end position="696"/>
    </location>
</feature>
<proteinExistence type="predicted"/>
<dbReference type="InterPro" id="IPR036188">
    <property type="entry name" value="FAD/NAD-bd_sf"/>
</dbReference>
<organism evidence="5 6">
    <name type="scientific">Cetobacterium ceti</name>
    <dbReference type="NCBI Taxonomy" id="180163"/>
    <lineage>
        <taxon>Bacteria</taxon>
        <taxon>Fusobacteriati</taxon>
        <taxon>Fusobacteriota</taxon>
        <taxon>Fusobacteriia</taxon>
        <taxon>Fusobacteriales</taxon>
        <taxon>Fusobacteriaceae</taxon>
        <taxon>Cetobacterium</taxon>
    </lineage>
</organism>
<dbReference type="RefSeq" id="WP_078692803.1">
    <property type="nucleotide sequence ID" value="NZ_FUWX01000004.1"/>
</dbReference>
<dbReference type="PANTHER" id="PTHR42783:SF3">
    <property type="entry name" value="GLUTAMATE SYNTHASE [NADPH] SMALL CHAIN-RELATED"/>
    <property type="match status" value="1"/>
</dbReference>
<evidence type="ECO:0000256" key="1">
    <source>
        <dbReference type="SAM" id="Coils"/>
    </source>
</evidence>
<dbReference type="STRING" id="180163.SAMN02745174_00259"/>
<dbReference type="Pfam" id="PF02754">
    <property type="entry name" value="CCG"/>
    <property type="match status" value="2"/>
</dbReference>
<evidence type="ECO:0000259" key="4">
    <source>
        <dbReference type="Pfam" id="PF14691"/>
    </source>
</evidence>
<feature type="coiled-coil region" evidence="1">
    <location>
        <begin position="485"/>
        <end position="512"/>
    </location>
</feature>
<gene>
    <name evidence="5" type="ORF">SAMN02745174_00259</name>
</gene>
<accession>A0A1T4K294</accession>
<protein>
    <submittedName>
        <fullName evidence="5">NADPH-dependent glutamate synthase beta chain</fullName>
    </submittedName>
</protein>
<dbReference type="Pfam" id="PF07992">
    <property type="entry name" value="Pyr_redox_2"/>
    <property type="match status" value="1"/>
</dbReference>
<dbReference type="Proteomes" id="UP000191153">
    <property type="component" value="Unassembled WGS sequence"/>
</dbReference>
<evidence type="ECO:0000313" key="5">
    <source>
        <dbReference type="EMBL" id="SJZ36544.1"/>
    </source>
</evidence>
<dbReference type="InterPro" id="IPR023753">
    <property type="entry name" value="FAD/NAD-binding_dom"/>
</dbReference>
<dbReference type="GO" id="GO:0051536">
    <property type="term" value="F:iron-sulfur cluster binding"/>
    <property type="evidence" value="ECO:0007669"/>
    <property type="project" value="InterPro"/>
</dbReference>
<reference evidence="5 6" key="1">
    <citation type="submission" date="2017-02" db="EMBL/GenBank/DDBJ databases">
        <authorList>
            <person name="Peterson S.W."/>
        </authorList>
    </citation>
    <scope>NUCLEOTIDE SEQUENCE [LARGE SCALE GENOMIC DNA]</scope>
    <source>
        <strain evidence="5 6">ATCC 700028</strain>
    </source>
</reference>
<evidence type="ECO:0000259" key="2">
    <source>
        <dbReference type="Pfam" id="PF02754"/>
    </source>
</evidence>
<feature type="domain" description="Dihydroprymidine dehydrogenase" evidence="4">
    <location>
        <begin position="15"/>
        <end position="102"/>
    </location>
</feature>
<dbReference type="InterPro" id="IPR028261">
    <property type="entry name" value="DPD_II"/>
</dbReference>
<evidence type="ECO:0000259" key="3">
    <source>
        <dbReference type="Pfam" id="PF07992"/>
    </source>
</evidence>
<dbReference type="EMBL" id="FUWX01000004">
    <property type="protein sequence ID" value="SJZ36544.1"/>
    <property type="molecule type" value="Genomic_DNA"/>
</dbReference>
<dbReference type="PANTHER" id="PTHR42783">
    <property type="entry name" value="GLUTAMATE SYNTHASE [NADPH] SMALL CHAIN"/>
    <property type="match status" value="1"/>
</dbReference>
<dbReference type="SUPFAM" id="SSF46548">
    <property type="entry name" value="alpha-helical ferredoxin"/>
    <property type="match status" value="2"/>
</dbReference>
<dbReference type="AlphaFoldDB" id="A0A1T4K294"/>
<name>A0A1T4K294_9FUSO</name>
<sequence>MAELKNEIIEKMQEIVENCMGDSQAACVSTCPMNTNVKEYVKLIGENKGEEAIKVIREKLFIPGVLGRICAHPCESNCRRGEEDNSVAIASLKRYAADNYDREENWDLEKITSNGKKVAVIGAGPGGAQGALDLVKKGYEVTIFEKLPVLGGMMRVGIPEYRLPREVIDKEYSLLTKLGVKINLGVEIGKDIKFDELLNSYDSILVAVGRQNGRIDKSVPGVEGTGVYHGAEYLKEISLTRNFKGVGNRVVVIGGGDVAMDCARSSKRLEKVQEVISIPLENSYEAMASSNHEIHGALEENVKFKLGYGLNKIIRDENGNIEKVQIKKCLSLFDEEGRFNPKFDEENTEDLICDTVVFAIGQGVDSSFDENKVLSLRGNGTFDCDMLTRQSLSNEKVFIAGDCGNAFIVIEAMAEGRRAAKSIDRYLNGLDLKEGRNIEDEGGYKTKLFLPNEYLPEGWDSAEKVNRRVPGTLPSDKREKNFLEVERAFTEKEALEEANRCLQCECKLCMKECIMLNDYTDCPKHLFEEYLEKGHEEMEAKIAYSCNMCDQCTLKCPKDFDIKSNFAGMRSEYVKENHGKSPMKGHKAIEVHQYLGYSKMFNTTNEAPSGKKTKYVFFPGCSLPSYNPEAVGNMLDHLQNKLNGEVGSLLKCCGKPPKALGQDDLFKERFKSVQDELDKLDAEYVIVACQSCYGIFKNYSKQKVISLWELLPEIGLPEGQVGIGKGSDVTFNIHDSCSIRNMTKIHDGIRWIVNELGYEIEELENSREKTRCCGFGGMIVPAVPEVATKVMNRRASETTTGHMITYCAACRESMEKGGADAQHILDLVFGETYTKAKSAKRNKGPVGQWMNRYKAKSELKKRK</sequence>
<dbReference type="Gene3D" id="3.50.50.60">
    <property type="entry name" value="FAD/NAD(P)-binding domain"/>
    <property type="match status" value="2"/>
</dbReference>
<feature type="domain" description="FAD/NAD(P)-binding" evidence="3">
    <location>
        <begin position="116"/>
        <end position="404"/>
    </location>
</feature>
<dbReference type="PRINTS" id="PR00419">
    <property type="entry name" value="ADXRDTASE"/>
</dbReference>
<dbReference type="InterPro" id="IPR009051">
    <property type="entry name" value="Helical_ferredxn"/>
</dbReference>
<feature type="domain" description="Cysteine-rich" evidence="2">
    <location>
        <begin position="732"/>
        <end position="811"/>
    </location>
</feature>
<dbReference type="GO" id="GO:0016491">
    <property type="term" value="F:oxidoreductase activity"/>
    <property type="evidence" value="ECO:0007669"/>
    <property type="project" value="InterPro"/>
</dbReference>
<keyword evidence="1" id="KW-0175">Coiled coil</keyword>
<dbReference type="Pfam" id="PF14691">
    <property type="entry name" value="Fer4_20"/>
    <property type="match status" value="1"/>
</dbReference>
<dbReference type="Gene3D" id="1.10.1060.10">
    <property type="entry name" value="Alpha-helical ferredoxin"/>
    <property type="match status" value="2"/>
</dbReference>